<protein>
    <submittedName>
        <fullName evidence="5">Tat pathway signal sequence domain protein</fullName>
    </submittedName>
</protein>
<feature type="domain" description="Phage MuF C-terminal" evidence="3">
    <location>
        <begin position="634"/>
        <end position="737"/>
    </location>
</feature>
<dbReference type="eggNOG" id="COG1196">
    <property type="taxonomic scope" value="Bacteria"/>
</dbReference>
<gene>
    <name evidence="5" type="ORF">DESPIG_01278</name>
</gene>
<evidence type="ECO:0000259" key="3">
    <source>
        <dbReference type="Pfam" id="PF18819"/>
    </source>
</evidence>
<feature type="domain" description="Large polyvalent protein associated" evidence="4">
    <location>
        <begin position="30"/>
        <end position="106"/>
    </location>
</feature>
<dbReference type="InterPro" id="IPR041131">
    <property type="entry name" value="MuF_C"/>
</dbReference>
<proteinExistence type="predicted"/>
<dbReference type="InterPro" id="IPR040738">
    <property type="entry name" value="LPD22"/>
</dbReference>
<dbReference type="Pfam" id="PF18834">
    <property type="entry name" value="LPD22"/>
    <property type="match status" value="1"/>
</dbReference>
<reference evidence="5 6" key="1">
    <citation type="submission" date="2008-10" db="EMBL/GenBank/DDBJ databases">
        <title>Draft genome sequence of Desulvovibrio piger (ATCC 29098).</title>
        <authorList>
            <person name="Sudarsanam P."/>
            <person name="Ley R."/>
            <person name="Guruge J."/>
            <person name="Turnbaugh P.J."/>
            <person name="Mahowald M."/>
            <person name="Liep D."/>
            <person name="Gordon J."/>
        </authorList>
    </citation>
    <scope>NUCLEOTIDE SEQUENCE [LARGE SCALE GENOMIC DNA]</scope>
    <source>
        <strain evidence="5 6">ATCC 29098</strain>
    </source>
</reference>
<evidence type="ECO:0000256" key="1">
    <source>
        <dbReference type="SAM" id="Coils"/>
    </source>
</evidence>
<dbReference type="Pfam" id="PF18819">
    <property type="entry name" value="MuF_C"/>
    <property type="match status" value="1"/>
</dbReference>
<dbReference type="OrthoDB" id="5461432at2"/>
<dbReference type="Proteomes" id="UP000003676">
    <property type="component" value="Unassembled WGS sequence"/>
</dbReference>
<keyword evidence="1" id="KW-0175">Coiled coil</keyword>
<reference evidence="5 6" key="2">
    <citation type="submission" date="2008-10" db="EMBL/GenBank/DDBJ databases">
        <authorList>
            <person name="Fulton L."/>
            <person name="Clifton S."/>
            <person name="Fulton B."/>
            <person name="Xu J."/>
            <person name="Minx P."/>
            <person name="Pepin K.H."/>
            <person name="Johnson M."/>
            <person name="Bhonagiri V."/>
            <person name="Nash W.E."/>
            <person name="Mardis E.R."/>
            <person name="Wilson R.K."/>
        </authorList>
    </citation>
    <scope>NUCLEOTIDE SEQUENCE [LARGE SCALE GENOMIC DNA]</scope>
    <source>
        <strain evidence="5 6">ATCC 29098</strain>
    </source>
</reference>
<dbReference type="HOGENOM" id="CLU_228889_0_0_7"/>
<dbReference type="EMBL" id="ABXU01000029">
    <property type="protein sequence ID" value="EEB33985.1"/>
    <property type="molecule type" value="Genomic_DNA"/>
</dbReference>
<feature type="coiled-coil region" evidence="1">
    <location>
        <begin position="1087"/>
        <end position="1114"/>
    </location>
</feature>
<feature type="domain" description="Large polyvalent protein-associated" evidence="2">
    <location>
        <begin position="819"/>
        <end position="927"/>
    </location>
</feature>
<name>B6WT73_9BACT</name>
<evidence type="ECO:0000313" key="6">
    <source>
        <dbReference type="Proteomes" id="UP000003676"/>
    </source>
</evidence>
<accession>B6WT73</accession>
<evidence type="ECO:0000259" key="4">
    <source>
        <dbReference type="Pfam" id="PF18834"/>
    </source>
</evidence>
<sequence length="2452" mass="268222">MSQTMPPELFPSHGPSIRAALEVADADGVTAQRVASARATALQLGLPDSVVEADLQYAQREAQARRIEQNSPFALWAARSKERAALARDDTDGLAGVFSTAKAFGEIRQYEPGFWEALGTYLKEGGEDTAENIVATVGAIAGKLGANDFADQVERLAKQREKRRPAPLESNSAVQNYAGDVVRALPQFAGGVLSYIAGGPLGAVMFGAAQTGGSQYRSLRQENVERDRAFMAAAATAGLSAPLDALGTGKFLNIFKASGARQIFQNAGIAVGTDFVTEWLQTYPEEAARIWGLAEKNGTTLEEGVRLFFDNFWEMTRQGWYEGFVSMPFGLIGGAGKIAADRRASRDAQAFAEQNTVLHDAVEASQTKQIAPDYMEDALDHASDVLAQSVYIPAQAALDLAGQGRDVLTPLGITLEEARKAAASGVDLEVKLSRVHARLDSAGMTAVNDILRQTPGAPNLRELSLIDVNDEVQAALSDARQRRRRTDAVRQEEQRLVREMVPLVGKEAAEIYGKLNTAQARAFEAAYGVDAAGLMRRRSVGLAGEDTDGDALRQAALYEQTPMGDAARASLERDVHDFGVAVDNIVAAGKLPSDPVKMLGQTPLVMQLLGRDTVTGKAAAQGGIYAAPHVFDGTHPNMTPEMWKQIPAAMADPIAVFDSDSPAGRAKGDLVFMLELTDANGATVVVPVALDVAKGRKQAHVNIVKSAYSKESGGVPSNHWFMRQLKKNARYVNGQKMEPWLRAAGAASPLGSLKDVAATNTSDNRIYTDADLVNLRQGNAALYQPSAEARDLKQRFAAMPLIEADSTQWFGPGKAIDADSRNMRKAVHDWARTAFPQGTTVANADTGWGVQVTPSGIKASLHHGYDELLARSVPFIPQIIESGIHLDSIEKKPGLMSHIFANKIRLDGQDYVVGFVLREDRTGNRFYDHELTKIISPDWLKPGRDTSEEALGHRTNRGISPDSLNADRFPDGSVVHAARANRGDVMNILRERLGVNDGTGQILFQPDTAGKDRARIRLDSRTAAIRIFKGADMSSIPHETAHIFVDDLRRVAADDGSIARDRLRADLEQSGRDATPFATILSGEVDAEGARAMLRDVREELASLEDSEAGLRDAAAAAGRGADSASMREDIAAARKQNTERRRELLPVERMLSGYVRHLDGLAQARRDMATLRRFAGMAEDGGLTAEQWREVQEYAARGFEQYLGEGRAPVKELDGVFSRMMRWLKNLYASWRQYVGADLDDDVRRVFDRLLATDEQIRNDPSLRAALELEQEFLADAGLTAAERRELEDLRDRAEAEVTARMDRAVARERGKRYRAAFAQAKESLQASPFWTFIREVSRRDKPLTDGEAGTGGINRDSLVEYLGEDMVKDIARKMPRLVNARGRGDTVDSLAMQYPLTDGDADALANLIYDVIVVQDGSVNKLAARQAEQALAEQDRAISPEDGLLAGDAYGQYLEAVEKAMRRLGKDRQAQNEQDAARRMEQESLPERYYRDLARREVADMAVAQLDAQRFVSALRRALNERSRAVQRGKPVEAVQAMQRARFAFAMMQEVRKVRELVDTVQKKARKAARVKPGTYPAAQTEAIRKLVSAFGLPAPQQAWDAQSGDMKLRDLVQQSVDDTEAIDLMPLFPDWLLDLANPDPAAARRGMALDWKALRPLEVEQVGNLLDFLVHSGREQSRTGKESLRARVQAIADEAAASMSGMKTNYASRRDSLGDDLDRGFSSIDTIEWQCRKADGFQNVMGRDGSTEGVMEREVYGPLRAATDRYHARLNSMHKAVMPHLVRLLQSAKAWEKKYGSKTLNVRDEKGAVVPVPEAIRQAGDPGWTAEMVIGMALNMGNTGNRERLRSSYIDGNGKGGLTYDMVSLLLGDDAAATLFELDAAAMGQMTAGRARRDGILSAADWQAIQGVWDVLGSQWADTQAAHKRLYGFAPQGIEPGAFAVRVGDETVRLPGGYYPIKYDPRLDMKMRAQEGKEDVLDRSEGIFGIPAARKGFTMGRVTHTGRSLRLGVQALQKHLVDSARFIELGYDVRMADRIINNPTFAAEYQRVFGMQDYDRFRPNLKGLVVDEAVPDSSLLKAAEKARKHLVYYALSMNLNTALMQLTAVFPAVGDVGLVNVSRGLAQLGTRGMGLVREVFAASPYMERRFRNIDDDLARKAMKFEPGRGMTLIRDGQVYTWEDVANLGMLPIAAADCAVTTAIWAGAYHKKMKELRGTAGWKMDRDSEYHSQAVAYADKIIAQSNPDNDALSKSAFARDKGIVRLFNAFSGATTKFAQRTRYMWQGVKRGRVTKWEFARMELYDMLLPALAMVVMKGLAQGLFTGEDDDNEELAKLALSTTMGQFAMAFPVVGNPAADMLVAAMGAGGGRRAGLSTALDTPLQLAGKMAGLGGKATRGGDIDGEKLVMSALDLGSYISKIPVGPVTRRAERGYEQWMKGEGTPLSLIMPRSGN</sequence>
<evidence type="ECO:0000259" key="2">
    <source>
        <dbReference type="Pfam" id="PF18798"/>
    </source>
</evidence>
<dbReference type="Pfam" id="PF18798">
    <property type="entry name" value="LPD3"/>
    <property type="match status" value="1"/>
</dbReference>
<comment type="caution">
    <text evidence="5">The sequence shown here is derived from an EMBL/GenBank/DDBJ whole genome shotgun (WGS) entry which is preliminary data.</text>
</comment>
<organism evidence="5 6">
    <name type="scientific">Desulfovibrio piger ATCC 29098</name>
    <dbReference type="NCBI Taxonomy" id="411464"/>
    <lineage>
        <taxon>Bacteria</taxon>
        <taxon>Pseudomonadati</taxon>
        <taxon>Thermodesulfobacteriota</taxon>
        <taxon>Desulfovibrionia</taxon>
        <taxon>Desulfovibrionales</taxon>
        <taxon>Desulfovibrionaceae</taxon>
        <taxon>Desulfovibrio</taxon>
    </lineage>
</organism>
<evidence type="ECO:0000313" key="5">
    <source>
        <dbReference type="EMBL" id="EEB33985.1"/>
    </source>
</evidence>
<dbReference type="InterPro" id="IPR040824">
    <property type="entry name" value="LPD3"/>
</dbReference>